<name>A0A4Q2KWF8_9MICO</name>
<dbReference type="RefSeq" id="WP_129521915.1">
    <property type="nucleotide sequence ID" value="NZ_SDPN01000038.1"/>
</dbReference>
<feature type="chain" id="PRO_5039521305" evidence="1">
    <location>
        <begin position="26"/>
        <end position="147"/>
    </location>
</feature>
<evidence type="ECO:0000313" key="2">
    <source>
        <dbReference type="EMBL" id="RXZ67831.1"/>
    </source>
</evidence>
<dbReference type="Proteomes" id="UP000293865">
    <property type="component" value="Unassembled WGS sequence"/>
</dbReference>
<dbReference type="EMBL" id="SDPN01000038">
    <property type="protein sequence ID" value="RXZ67831.1"/>
    <property type="molecule type" value="Genomic_DNA"/>
</dbReference>
<sequence>MSTSHTVSRAAIAVAIAGITASLFSACFPNPGDLVNRGVEEAIEGATGGDVSLGELPADFPTSVPIIDGDITVAAGAGGAEGWVVVITSTTADPVAEAVSELQAAGFSEDTSVSAGGTGAVVYSNAEYLVFVAGEGETVSYTVTAKP</sequence>
<evidence type="ECO:0000313" key="3">
    <source>
        <dbReference type="Proteomes" id="UP000293865"/>
    </source>
</evidence>
<evidence type="ECO:0000256" key="1">
    <source>
        <dbReference type="SAM" id="SignalP"/>
    </source>
</evidence>
<keyword evidence="1" id="KW-0732">Signal</keyword>
<feature type="signal peptide" evidence="1">
    <location>
        <begin position="1"/>
        <end position="25"/>
    </location>
</feature>
<keyword evidence="3" id="KW-1185">Reference proteome</keyword>
<dbReference type="OrthoDB" id="5123533at2"/>
<accession>A0A4Q2KWF8</accession>
<comment type="caution">
    <text evidence="2">The sequence shown here is derived from an EMBL/GenBank/DDBJ whole genome shotgun (WGS) entry which is preliminary data.</text>
</comment>
<organism evidence="2 3">
    <name type="scientific">Agromyces albus</name>
    <dbReference type="NCBI Taxonomy" id="205332"/>
    <lineage>
        <taxon>Bacteria</taxon>
        <taxon>Bacillati</taxon>
        <taxon>Actinomycetota</taxon>
        <taxon>Actinomycetes</taxon>
        <taxon>Micrococcales</taxon>
        <taxon>Microbacteriaceae</taxon>
        <taxon>Agromyces</taxon>
    </lineage>
</organism>
<proteinExistence type="predicted"/>
<reference evidence="2 3" key="1">
    <citation type="submission" date="2019-01" db="EMBL/GenBank/DDBJ databases">
        <title>Agromyces.</title>
        <authorList>
            <person name="Li J."/>
        </authorList>
    </citation>
    <scope>NUCLEOTIDE SEQUENCE [LARGE SCALE GENOMIC DNA]</scope>
    <source>
        <strain evidence="2 3">DSM 15934</strain>
    </source>
</reference>
<protein>
    <submittedName>
        <fullName evidence="2">Uncharacterized protein</fullName>
    </submittedName>
</protein>
<dbReference type="AlphaFoldDB" id="A0A4Q2KWF8"/>
<gene>
    <name evidence="2" type="ORF">ESP51_16090</name>
</gene>